<accession>A0A3S0QGM1</accession>
<protein>
    <submittedName>
        <fullName evidence="1">Uncharacterized protein</fullName>
    </submittedName>
</protein>
<sequence length="238" mass="27357">MEPIFMRKRMAQIRKHLGSVMETMGLEALCVDEGWRYVVDFQTDRSFSPISLEFTHKRHTDEPRPAWSEVRILHGDYRKKKLGSTGWVHMRRWKERVLPIEGEVGAEVNVEEMFAAIARKIRFSKLVTFEREPMKVSSEDLADVFWAINGRIPDLAVMRVDGEDFPGEEEMQYEALTFMAHEGRRVHLCLRPGSARGPIFADGEEIARVYTDDLRQVAEYAVSLSTGIDVGKLTPKPC</sequence>
<dbReference type="AlphaFoldDB" id="A0A3S0QGM1"/>
<reference evidence="1 2" key="1">
    <citation type="journal article" date="2015" name="Int. J. Syst. Evol. Microbiol.">
        <title>Rhizobium anhuiense sp. nov., isolated from effective nodules of Vicia faba and Pisum sativum.</title>
        <authorList>
            <person name="Zhang Y.J."/>
            <person name="Zheng W.T."/>
            <person name="Everall I."/>
            <person name="Young J.P."/>
            <person name="Zhang X.X."/>
            <person name="Tian C.F."/>
            <person name="Sui X.H."/>
            <person name="Wang E.T."/>
            <person name="Chen W.X."/>
        </authorList>
    </citation>
    <scope>NUCLEOTIDE SEQUENCE [LARGE SCALE GENOMIC DNA]</scope>
    <source>
        <strain evidence="1 2">CCBAU 23252</strain>
    </source>
</reference>
<dbReference type="RefSeq" id="WP_127431634.1">
    <property type="nucleotide sequence ID" value="NZ_BMFI01000019.1"/>
</dbReference>
<gene>
    <name evidence="1" type="ORF">EEQ99_30615</name>
</gene>
<dbReference type="Proteomes" id="UP000273611">
    <property type="component" value="Unassembled WGS sequence"/>
</dbReference>
<dbReference type="EMBL" id="RIBW01000022">
    <property type="protein sequence ID" value="RUL96481.1"/>
    <property type="molecule type" value="Genomic_DNA"/>
</dbReference>
<evidence type="ECO:0000313" key="2">
    <source>
        <dbReference type="Proteomes" id="UP000273611"/>
    </source>
</evidence>
<evidence type="ECO:0000313" key="1">
    <source>
        <dbReference type="EMBL" id="RUL96481.1"/>
    </source>
</evidence>
<proteinExistence type="predicted"/>
<organism evidence="1 2">
    <name type="scientific">Rhizobium anhuiense</name>
    <dbReference type="NCBI Taxonomy" id="1184720"/>
    <lineage>
        <taxon>Bacteria</taxon>
        <taxon>Pseudomonadati</taxon>
        <taxon>Pseudomonadota</taxon>
        <taxon>Alphaproteobacteria</taxon>
        <taxon>Hyphomicrobiales</taxon>
        <taxon>Rhizobiaceae</taxon>
        <taxon>Rhizobium/Agrobacterium group</taxon>
        <taxon>Rhizobium</taxon>
    </lineage>
</organism>
<comment type="caution">
    <text evidence="1">The sequence shown here is derived from an EMBL/GenBank/DDBJ whole genome shotgun (WGS) entry which is preliminary data.</text>
</comment>
<name>A0A3S0QGM1_9HYPH</name>